<keyword evidence="4" id="KW-0812">Transmembrane</keyword>
<dbReference type="Gene3D" id="3.50.50.60">
    <property type="entry name" value="FAD/NAD(P)-binding domain"/>
    <property type="match status" value="1"/>
</dbReference>
<evidence type="ECO:0000256" key="4">
    <source>
        <dbReference type="SAM" id="Phobius"/>
    </source>
</evidence>
<dbReference type="PANTHER" id="PTHR46865">
    <property type="entry name" value="OXIDOREDUCTASE-RELATED"/>
    <property type="match status" value="1"/>
</dbReference>
<dbReference type="Gene3D" id="3.30.9.10">
    <property type="entry name" value="D-Amino Acid Oxidase, subunit A, domain 2"/>
    <property type="match status" value="1"/>
</dbReference>
<keyword evidence="2" id="KW-0274">FAD</keyword>
<dbReference type="EMBL" id="JAVRRF010000004">
    <property type="protein sequence ID" value="KAK5066398.1"/>
    <property type="molecule type" value="Genomic_DNA"/>
</dbReference>
<keyword evidence="7" id="KW-1185">Reference proteome</keyword>
<comment type="caution">
    <text evidence="6">The sequence shown here is derived from an EMBL/GenBank/DDBJ whole genome shotgun (WGS) entry which is preliminary data.</text>
</comment>
<evidence type="ECO:0000256" key="3">
    <source>
        <dbReference type="ARBA" id="ARBA00023002"/>
    </source>
</evidence>
<organism evidence="6 7">
    <name type="scientific">Exophiala sideris</name>
    <dbReference type="NCBI Taxonomy" id="1016849"/>
    <lineage>
        <taxon>Eukaryota</taxon>
        <taxon>Fungi</taxon>
        <taxon>Dikarya</taxon>
        <taxon>Ascomycota</taxon>
        <taxon>Pezizomycotina</taxon>
        <taxon>Eurotiomycetes</taxon>
        <taxon>Chaetothyriomycetidae</taxon>
        <taxon>Chaetothyriales</taxon>
        <taxon>Herpotrichiellaceae</taxon>
        <taxon>Exophiala</taxon>
    </lineage>
</organism>
<sequence>MARLKVLINGAGIAGNALAFWLSKLGHDVTIIERFPDLRATGLQIDLRGHGIDVIKRMGLEQAFRSRMAPEQGLQVVDSSDRRWAYFPSNKSGSGMQGFTTDFEIMRGDLCRIIFEEKDDAIEVHYTDGNIDRFDFVVGADGLGSRTRRKMVGSGNPDGFHPISGLYTAYFTMPKPIKNGEEYLATAYLAGQGRAVMVRRASPDALQVYLLLYRESERLKNARRGDLEEEKAAFVEIYRDAGWRLDEILKSLEKEVNDFYCERIGLVQLSSWSSGRVVLLGDAAYCPSATTGMGTTAAIVGAYILAGEIESRCGGNHQLDGETQMQSLTTAFKAYQDKFQPFMDQVQKDVAQTSKGMFPSSAIAVFVVNLLAAVASLCRINIAKYILKEDVKDWELPEYVELRQGAVVNES</sequence>
<evidence type="ECO:0000259" key="5">
    <source>
        <dbReference type="Pfam" id="PF01494"/>
    </source>
</evidence>
<feature type="domain" description="FAD-binding" evidence="5">
    <location>
        <begin position="4"/>
        <end position="79"/>
    </location>
</feature>
<dbReference type="SUPFAM" id="SSF51905">
    <property type="entry name" value="FAD/NAD(P)-binding domain"/>
    <property type="match status" value="1"/>
</dbReference>
<dbReference type="InterPro" id="IPR002938">
    <property type="entry name" value="FAD-bd"/>
</dbReference>
<gene>
    <name evidence="6" type="ORF">LTR69_002917</name>
</gene>
<keyword evidence="3" id="KW-0560">Oxidoreductase</keyword>
<evidence type="ECO:0000313" key="6">
    <source>
        <dbReference type="EMBL" id="KAK5066398.1"/>
    </source>
</evidence>
<dbReference type="PRINTS" id="PR00420">
    <property type="entry name" value="RNGMNOXGNASE"/>
</dbReference>
<feature type="transmembrane region" description="Helical" evidence="4">
    <location>
        <begin position="357"/>
        <end position="378"/>
    </location>
</feature>
<keyword evidence="4" id="KW-1133">Transmembrane helix</keyword>
<feature type="domain" description="FAD-binding" evidence="5">
    <location>
        <begin position="135"/>
        <end position="308"/>
    </location>
</feature>
<protein>
    <recommendedName>
        <fullName evidence="5">FAD-binding domain-containing protein</fullName>
    </recommendedName>
</protein>
<dbReference type="InterPro" id="IPR036188">
    <property type="entry name" value="FAD/NAD-bd_sf"/>
</dbReference>
<keyword evidence="1" id="KW-0285">Flavoprotein</keyword>
<dbReference type="Pfam" id="PF01494">
    <property type="entry name" value="FAD_binding_3"/>
    <property type="match status" value="2"/>
</dbReference>
<proteinExistence type="predicted"/>
<accession>A0ABR0JKG8</accession>
<dbReference type="InterPro" id="IPR051704">
    <property type="entry name" value="FAD_aromatic-hydroxylase"/>
</dbReference>
<keyword evidence="4" id="KW-0472">Membrane</keyword>
<dbReference type="PANTHER" id="PTHR46865:SF7">
    <property type="entry name" value="MONOOXYGENASE, PUTATIVE (AFU_ORTHOLOGUE AFUA_8G07040)-RELATED"/>
    <property type="match status" value="1"/>
</dbReference>
<dbReference type="Proteomes" id="UP001345691">
    <property type="component" value="Unassembled WGS sequence"/>
</dbReference>
<evidence type="ECO:0000313" key="7">
    <source>
        <dbReference type="Proteomes" id="UP001345691"/>
    </source>
</evidence>
<evidence type="ECO:0000256" key="1">
    <source>
        <dbReference type="ARBA" id="ARBA00022630"/>
    </source>
</evidence>
<evidence type="ECO:0000256" key="2">
    <source>
        <dbReference type="ARBA" id="ARBA00022827"/>
    </source>
</evidence>
<reference evidence="6 7" key="1">
    <citation type="submission" date="2023-08" db="EMBL/GenBank/DDBJ databases">
        <title>Black Yeasts Isolated from many extreme environments.</title>
        <authorList>
            <person name="Coleine C."/>
            <person name="Stajich J.E."/>
            <person name="Selbmann L."/>
        </authorList>
    </citation>
    <scope>NUCLEOTIDE SEQUENCE [LARGE SCALE GENOMIC DNA]</scope>
    <source>
        <strain evidence="6 7">CCFEE 6328</strain>
    </source>
</reference>
<name>A0ABR0JKG8_9EURO</name>